<dbReference type="OrthoDB" id="185373at2759"/>
<dbReference type="VEuPathDB" id="FungiDB:PV09_05746"/>
<keyword evidence="2" id="KW-1185">Reference proteome</keyword>
<dbReference type="HOGENOM" id="CLU_019319_0_0_1"/>
<dbReference type="RefSeq" id="XP_016212970.1">
    <property type="nucleotide sequence ID" value="XM_016359291.1"/>
</dbReference>
<dbReference type="InParanoid" id="A0A0D1XL53"/>
<dbReference type="InterPro" id="IPR011990">
    <property type="entry name" value="TPR-like_helical_dom_sf"/>
</dbReference>
<dbReference type="InterPro" id="IPR050667">
    <property type="entry name" value="PPR-containing_protein"/>
</dbReference>
<dbReference type="Gene3D" id="1.25.40.10">
    <property type="entry name" value="Tetratricopeptide repeat domain"/>
    <property type="match status" value="2"/>
</dbReference>
<dbReference type="STRING" id="253628.A0A0D1XL53"/>
<evidence type="ECO:0000313" key="2">
    <source>
        <dbReference type="Proteomes" id="UP000053259"/>
    </source>
</evidence>
<evidence type="ECO:0008006" key="3">
    <source>
        <dbReference type="Google" id="ProtNLM"/>
    </source>
</evidence>
<dbReference type="PANTHER" id="PTHR47939:SF5">
    <property type="entry name" value="PENTACOTRIPEPTIDE-REPEAT REGION OF PRORP DOMAIN-CONTAINING PROTEIN"/>
    <property type="match status" value="1"/>
</dbReference>
<dbReference type="AlphaFoldDB" id="A0A0D1XL53"/>
<reference evidence="1 2" key="1">
    <citation type="submission" date="2015-01" db="EMBL/GenBank/DDBJ databases">
        <title>The Genome Sequence of Ochroconis gallopava CBS43764.</title>
        <authorList>
            <consortium name="The Broad Institute Genomics Platform"/>
            <person name="Cuomo C."/>
            <person name="de Hoog S."/>
            <person name="Gorbushina A."/>
            <person name="Stielow B."/>
            <person name="Teixiera M."/>
            <person name="Abouelleil A."/>
            <person name="Chapman S.B."/>
            <person name="Priest M."/>
            <person name="Young S.K."/>
            <person name="Wortman J."/>
            <person name="Nusbaum C."/>
            <person name="Birren B."/>
        </authorList>
    </citation>
    <scope>NUCLEOTIDE SEQUENCE [LARGE SCALE GENOMIC DNA]</scope>
    <source>
        <strain evidence="1 2">CBS 43764</strain>
    </source>
</reference>
<gene>
    <name evidence="1" type="ORF">PV09_05746</name>
</gene>
<accession>A0A0D1XL53</accession>
<proteinExistence type="predicted"/>
<dbReference type="Proteomes" id="UP000053259">
    <property type="component" value="Unassembled WGS sequence"/>
</dbReference>
<dbReference type="EMBL" id="KN847546">
    <property type="protein sequence ID" value="KIW03101.1"/>
    <property type="molecule type" value="Genomic_DNA"/>
</dbReference>
<organism evidence="1 2">
    <name type="scientific">Verruconis gallopava</name>
    <dbReference type="NCBI Taxonomy" id="253628"/>
    <lineage>
        <taxon>Eukaryota</taxon>
        <taxon>Fungi</taxon>
        <taxon>Dikarya</taxon>
        <taxon>Ascomycota</taxon>
        <taxon>Pezizomycotina</taxon>
        <taxon>Dothideomycetes</taxon>
        <taxon>Pleosporomycetidae</taxon>
        <taxon>Venturiales</taxon>
        <taxon>Sympoventuriaceae</taxon>
        <taxon>Verruconis</taxon>
    </lineage>
</organism>
<dbReference type="PANTHER" id="PTHR47939">
    <property type="entry name" value="MEMBRANE-ASSOCIATED SALT-INDUCIBLE PROTEIN-LIKE"/>
    <property type="match status" value="1"/>
</dbReference>
<protein>
    <recommendedName>
        <fullName evidence="3">Complex I intermediate-associated protein 84, mitochondrial</fullName>
    </recommendedName>
</protein>
<name>A0A0D1XL53_9PEZI</name>
<sequence>MRSLLTPHVFRRLLRDEPIRHYDCLYRRAIHTRAYRLRIASSAPRQKRTLFGWINPVPQEVLTATSERASLAYLKDACSRIENDVRPPPTDQLVKAWTSFIHERHARKAKLSDVEASYVRTIFELLKNEARAEGKDFGELVPDEALVAAMGCLHSADFIEGERAAQEAFWQLSKTLFDEIEARASSDSAGAIWSEKKDARGTIYEGLWLKHLGILAQCGHVAEARDAILRSTMPSRVVEFAWVGFLRRLAESSTSLPDIESLPALIQRQISPLNAEIRKRLAVLFARKGDMALAKQHAVFQSDDGAPITDARYLETLLNACRTHDALDWARDILKATTSNTSVMKSHKGLWNLVFKWAVTTGKSVDELDRMMKVMVKTNPTFQPSTQDFNALIRIANEKRDPYLAERLITLGERWGNTPDEETYLLQMDYRLSVNDVEGARVAFDYVKSFQEGHGGTSARINRLIQAMCARKSYSFDTIMDVVDFLGERGGRFEAQTVAALATLHLNRDEYTDVADLLTTHLVEFSLAERETVRKAILELMLHPSTPLARLWDTYMIFQHVFEEAPRVDRTAVMRLFFERKRPDMALHVFNHMRRHASPAINPDTETYVAALVGCAHTADDESLTVVNNVLKLDITAVETTRLNNARMLAFLLTGSPSKAQAVWDDIVRSEEGPSRNSLLLVFRVCEHSNFGEVRAKKVWNLLREMDVPLDSEVVAAYVGALAANGCEEEAKTVVDSAEDVLGIAVDDIILAKLFNGAVNSVKQVQTEKWIHERFPQAWARLENMGFRTTPKGTRELPIDVSMEP</sequence>
<evidence type="ECO:0000313" key="1">
    <source>
        <dbReference type="EMBL" id="KIW03101.1"/>
    </source>
</evidence>
<dbReference type="GeneID" id="27313719"/>